<evidence type="ECO:0000256" key="1">
    <source>
        <dbReference type="SAM" id="MobiDB-lite"/>
    </source>
</evidence>
<feature type="region of interest" description="Disordered" evidence="1">
    <location>
        <begin position="69"/>
        <end position="102"/>
    </location>
</feature>
<accession>A0A426XPQ7</accession>
<sequence length="102" mass="11402">MPGTVSVPGGTNPILSGTLVDFDWYYLREGERRRGRNLIPLHAGLCRFPAYSVAYGRFLLPDCRRVLSEGGRKKKREKPDSPTRWSLPVPPRIPSPACHGLS</sequence>
<organism evidence="2 3">
    <name type="scientific">Ensete ventricosum</name>
    <name type="common">Abyssinian banana</name>
    <name type="synonym">Musa ensete</name>
    <dbReference type="NCBI Taxonomy" id="4639"/>
    <lineage>
        <taxon>Eukaryota</taxon>
        <taxon>Viridiplantae</taxon>
        <taxon>Streptophyta</taxon>
        <taxon>Embryophyta</taxon>
        <taxon>Tracheophyta</taxon>
        <taxon>Spermatophyta</taxon>
        <taxon>Magnoliopsida</taxon>
        <taxon>Liliopsida</taxon>
        <taxon>Zingiberales</taxon>
        <taxon>Musaceae</taxon>
        <taxon>Ensete</taxon>
    </lineage>
</organism>
<gene>
    <name evidence="2" type="ORF">B296_00053454</name>
</gene>
<reference evidence="2 3" key="1">
    <citation type="journal article" date="2014" name="Agronomy (Basel)">
        <title>A Draft Genome Sequence for Ensete ventricosum, the Drought-Tolerant Tree Against Hunger.</title>
        <authorList>
            <person name="Harrison J."/>
            <person name="Moore K.A."/>
            <person name="Paszkiewicz K."/>
            <person name="Jones T."/>
            <person name="Grant M."/>
            <person name="Ambacheew D."/>
            <person name="Muzemil S."/>
            <person name="Studholme D.J."/>
        </authorList>
    </citation>
    <scope>NUCLEOTIDE SEQUENCE [LARGE SCALE GENOMIC DNA]</scope>
</reference>
<feature type="compositionally biased region" description="Basic and acidic residues" evidence="1">
    <location>
        <begin position="69"/>
        <end position="81"/>
    </location>
</feature>
<protein>
    <submittedName>
        <fullName evidence="2">Uncharacterized protein</fullName>
    </submittedName>
</protein>
<evidence type="ECO:0000313" key="2">
    <source>
        <dbReference type="EMBL" id="RRT41430.1"/>
    </source>
</evidence>
<name>A0A426XPQ7_ENSVE</name>
<proteinExistence type="predicted"/>
<comment type="caution">
    <text evidence="2">The sequence shown here is derived from an EMBL/GenBank/DDBJ whole genome shotgun (WGS) entry which is preliminary data.</text>
</comment>
<dbReference type="Proteomes" id="UP000287651">
    <property type="component" value="Unassembled WGS sequence"/>
</dbReference>
<dbReference type="AlphaFoldDB" id="A0A426XPQ7"/>
<dbReference type="EMBL" id="AMZH03018588">
    <property type="protein sequence ID" value="RRT41430.1"/>
    <property type="molecule type" value="Genomic_DNA"/>
</dbReference>
<evidence type="ECO:0000313" key="3">
    <source>
        <dbReference type="Proteomes" id="UP000287651"/>
    </source>
</evidence>